<reference evidence="3" key="1">
    <citation type="submission" date="2017-04" db="EMBL/GenBank/DDBJ databases">
        <authorList>
            <person name="Varghese N."/>
            <person name="Submissions S."/>
        </authorList>
    </citation>
    <scope>NUCLEOTIDE SEQUENCE [LARGE SCALE GENOMIC DNA]</scope>
    <source>
        <strain evidence="3">DSM 21164</strain>
    </source>
</reference>
<keyword evidence="3" id="KW-1185">Reference proteome</keyword>
<dbReference type="InterPro" id="IPR029058">
    <property type="entry name" value="AB_hydrolase_fold"/>
</dbReference>
<dbReference type="Proteomes" id="UP000192360">
    <property type="component" value="Unassembled WGS sequence"/>
</dbReference>
<dbReference type="RefSeq" id="WP_084061510.1">
    <property type="nucleotide sequence ID" value="NZ_FWXO01000003.1"/>
</dbReference>
<proteinExistence type="predicted"/>
<dbReference type="SUPFAM" id="SSF53474">
    <property type="entry name" value="alpha/beta-Hydrolases"/>
    <property type="match status" value="1"/>
</dbReference>
<dbReference type="OrthoDB" id="9785847at2"/>
<name>A0A1W2AS70_9FLAO</name>
<sequence length="279" mass="31976">MKKLLNKYIPLAYGSYFNTVALFSKEKAAKKAFTLFCSPRKGKVLEHQKEYLDSAKSDIIQVDDLALQTYHWQGNNETILLLHGWESNVFRWRNLIEFLQKENYNIIAFDAPAHGNSSGTILNVPLYTTCTNKIIANYNPKYIIGHSIGGMTTLYNQYKNPRNTIEKIVSLGAPSELSEIIGHYQNLLRFNAKVKESLDLYFKQNFNFMIDDFSISKFSQSISPEGLIIHDEYDLIAPFRASEQIHKNWKNSTLVKTQGLGHSLHQEGVNTKIIDFLKS</sequence>
<accession>A0A1W2AS70</accession>
<dbReference type="STRING" id="504486.SAMN05660703_2178"/>
<organism evidence="2 3">
    <name type="scientific">Cellulophaga tyrosinoxydans</name>
    <dbReference type="NCBI Taxonomy" id="504486"/>
    <lineage>
        <taxon>Bacteria</taxon>
        <taxon>Pseudomonadati</taxon>
        <taxon>Bacteroidota</taxon>
        <taxon>Flavobacteriia</taxon>
        <taxon>Flavobacteriales</taxon>
        <taxon>Flavobacteriaceae</taxon>
        <taxon>Cellulophaga</taxon>
    </lineage>
</organism>
<evidence type="ECO:0000313" key="3">
    <source>
        <dbReference type="Proteomes" id="UP000192360"/>
    </source>
</evidence>
<dbReference type="EMBL" id="FWXO01000003">
    <property type="protein sequence ID" value="SMC63291.1"/>
    <property type="molecule type" value="Genomic_DNA"/>
</dbReference>
<feature type="domain" description="AB hydrolase-1" evidence="1">
    <location>
        <begin position="78"/>
        <end position="179"/>
    </location>
</feature>
<dbReference type="AlphaFoldDB" id="A0A1W2AS70"/>
<dbReference type="InterPro" id="IPR000073">
    <property type="entry name" value="AB_hydrolase_1"/>
</dbReference>
<dbReference type="PANTHER" id="PTHR46438:SF11">
    <property type="entry name" value="LIPASE-RELATED"/>
    <property type="match status" value="1"/>
</dbReference>
<evidence type="ECO:0000259" key="1">
    <source>
        <dbReference type="Pfam" id="PF00561"/>
    </source>
</evidence>
<evidence type="ECO:0000313" key="2">
    <source>
        <dbReference type="EMBL" id="SMC63291.1"/>
    </source>
</evidence>
<dbReference type="Gene3D" id="3.40.50.1820">
    <property type="entry name" value="alpha/beta hydrolase"/>
    <property type="match status" value="1"/>
</dbReference>
<dbReference type="Pfam" id="PF00561">
    <property type="entry name" value="Abhydrolase_1"/>
    <property type="match status" value="1"/>
</dbReference>
<dbReference type="PANTHER" id="PTHR46438">
    <property type="entry name" value="ALPHA/BETA-HYDROLASES SUPERFAMILY PROTEIN"/>
    <property type="match status" value="1"/>
</dbReference>
<protein>
    <submittedName>
        <fullName evidence="2">Pimeloyl-ACP methyl ester carboxylesterase</fullName>
    </submittedName>
</protein>
<gene>
    <name evidence="2" type="ORF">SAMN05660703_2178</name>
</gene>